<dbReference type="AlphaFoldDB" id="A0A8H3VSP1"/>
<feature type="compositionally biased region" description="Polar residues" evidence="1">
    <location>
        <begin position="82"/>
        <end position="91"/>
    </location>
</feature>
<evidence type="ECO:0000313" key="5">
    <source>
        <dbReference type="Proteomes" id="UP000447873"/>
    </source>
</evidence>
<evidence type="ECO:0000256" key="1">
    <source>
        <dbReference type="SAM" id="MobiDB-lite"/>
    </source>
</evidence>
<evidence type="ECO:0000313" key="6">
    <source>
        <dbReference type="Proteomes" id="UP000490939"/>
    </source>
</evidence>
<dbReference type="Proteomes" id="UP000433883">
    <property type="component" value="Unassembled WGS sequence"/>
</dbReference>
<dbReference type="EMBL" id="WNWR01000045">
    <property type="protein sequence ID" value="KAE9992857.1"/>
    <property type="molecule type" value="Genomic_DNA"/>
</dbReference>
<reference evidence="4 6" key="1">
    <citation type="submission" date="2019-07" db="EMBL/GenBank/DDBJ databases">
        <title>Venturia inaequalis Genome Resource.</title>
        <authorList>
            <person name="Lichtner F.J."/>
        </authorList>
    </citation>
    <scope>NUCLEOTIDE SEQUENCE [LARGE SCALE GENOMIC DNA]</scope>
    <source>
        <strain evidence="3 5">120213</strain>
        <strain evidence="2">Bline_iso_100314</strain>
        <strain evidence="4 6">DMI_063113</strain>
    </source>
</reference>
<sequence length="91" mass="9678">MSDTTKPTESVASAASQRRRSSGAFANLYAQKRGSMDEAAQARRQSIQEQMPQSGFLGKMWNSWARGHDHSGPAPGAKKPSISRTGAGTIG</sequence>
<evidence type="ECO:0000313" key="2">
    <source>
        <dbReference type="EMBL" id="KAE9962188.1"/>
    </source>
</evidence>
<dbReference type="EMBL" id="WNWS01000160">
    <property type="protein sequence ID" value="KAE9977079.1"/>
    <property type="molecule type" value="Genomic_DNA"/>
</dbReference>
<name>A0A8H3VSP1_VENIN</name>
<protein>
    <recommendedName>
        <fullName evidence="7">Conidiation-specific protein 8</fullName>
    </recommendedName>
</protein>
<accession>A0A8H3VSP1</accession>
<proteinExistence type="predicted"/>
<organism evidence="4 6">
    <name type="scientific">Venturia inaequalis</name>
    <name type="common">Apple scab fungus</name>
    <dbReference type="NCBI Taxonomy" id="5025"/>
    <lineage>
        <taxon>Eukaryota</taxon>
        <taxon>Fungi</taxon>
        <taxon>Dikarya</taxon>
        <taxon>Ascomycota</taxon>
        <taxon>Pezizomycotina</taxon>
        <taxon>Dothideomycetes</taxon>
        <taxon>Pleosporomycetidae</taxon>
        <taxon>Venturiales</taxon>
        <taxon>Venturiaceae</taxon>
        <taxon>Venturia</taxon>
    </lineage>
</organism>
<comment type="caution">
    <text evidence="4">The sequence shown here is derived from an EMBL/GenBank/DDBJ whole genome shotgun (WGS) entry which is preliminary data.</text>
</comment>
<evidence type="ECO:0000313" key="4">
    <source>
        <dbReference type="EMBL" id="KAE9992857.1"/>
    </source>
</evidence>
<feature type="compositionally biased region" description="Polar residues" evidence="1">
    <location>
        <begin position="43"/>
        <end position="53"/>
    </location>
</feature>
<keyword evidence="6" id="KW-1185">Reference proteome</keyword>
<dbReference type="EMBL" id="WNWQ01001131">
    <property type="protein sequence ID" value="KAE9962188.1"/>
    <property type="molecule type" value="Genomic_DNA"/>
</dbReference>
<feature type="compositionally biased region" description="Low complexity" evidence="1">
    <location>
        <begin position="10"/>
        <end position="26"/>
    </location>
</feature>
<dbReference type="Proteomes" id="UP000447873">
    <property type="component" value="Unassembled WGS sequence"/>
</dbReference>
<evidence type="ECO:0008006" key="7">
    <source>
        <dbReference type="Google" id="ProtNLM"/>
    </source>
</evidence>
<gene>
    <name evidence="2" type="ORF">BLS_000700</name>
    <name evidence="4" type="ORF">EG327_007484</name>
    <name evidence="3" type="ORF">EG328_002275</name>
</gene>
<dbReference type="Proteomes" id="UP000490939">
    <property type="component" value="Unassembled WGS sequence"/>
</dbReference>
<dbReference type="OrthoDB" id="4158609at2759"/>
<evidence type="ECO:0000313" key="3">
    <source>
        <dbReference type="EMBL" id="KAE9977079.1"/>
    </source>
</evidence>
<feature type="region of interest" description="Disordered" evidence="1">
    <location>
        <begin position="1"/>
        <end position="91"/>
    </location>
</feature>